<dbReference type="AlphaFoldDB" id="A0A6P7ZA81"/>
<evidence type="ECO:0000313" key="2">
    <source>
        <dbReference type="Proteomes" id="UP000515156"/>
    </source>
</evidence>
<dbReference type="RefSeq" id="XP_030072604.1">
    <property type="nucleotide sequence ID" value="XM_030216744.1"/>
</dbReference>
<dbReference type="Pfam" id="PF13349">
    <property type="entry name" value="DUF4097"/>
    <property type="match status" value="1"/>
</dbReference>
<evidence type="ECO:0000313" key="3">
    <source>
        <dbReference type="RefSeq" id="XP_030072604.1"/>
    </source>
</evidence>
<dbReference type="GeneID" id="115479029"/>
<dbReference type="KEGG" id="muo:115479029"/>
<feature type="domain" description="DUF4097" evidence="1">
    <location>
        <begin position="85"/>
        <end position="319"/>
    </location>
</feature>
<organism evidence="2 3">
    <name type="scientific">Microcaecilia unicolor</name>
    <dbReference type="NCBI Taxonomy" id="1415580"/>
    <lineage>
        <taxon>Eukaryota</taxon>
        <taxon>Metazoa</taxon>
        <taxon>Chordata</taxon>
        <taxon>Craniata</taxon>
        <taxon>Vertebrata</taxon>
        <taxon>Euteleostomi</taxon>
        <taxon>Amphibia</taxon>
        <taxon>Gymnophiona</taxon>
        <taxon>Siphonopidae</taxon>
        <taxon>Microcaecilia</taxon>
    </lineage>
</organism>
<dbReference type="FunCoup" id="A0A6P7ZA81">
    <property type="interactions" value="267"/>
</dbReference>
<dbReference type="InParanoid" id="A0A6P7ZA81"/>
<keyword evidence="2" id="KW-1185">Reference proteome</keyword>
<reference evidence="3" key="1">
    <citation type="submission" date="2025-08" db="UniProtKB">
        <authorList>
            <consortium name="RefSeq"/>
        </authorList>
    </citation>
    <scope>IDENTIFICATION</scope>
</reference>
<dbReference type="Gene3D" id="2.160.20.120">
    <property type="match status" value="1"/>
</dbReference>
<dbReference type="InterPro" id="IPR025164">
    <property type="entry name" value="Toastrack_DUF4097"/>
</dbReference>
<name>A0A6P7ZA81_9AMPH</name>
<protein>
    <submittedName>
        <fullName evidence="3">Protein FAM185A</fullName>
    </submittedName>
</protein>
<accession>A0A6P7ZA81</accession>
<dbReference type="OrthoDB" id="5984441at2759"/>
<sequence length="377" mass="40795">MLFVPFAFCRGCCARSLWRTGGWARIPLRASSEGSGSAEGSRRKPLKQWTLIVSPYGSLRMRLPCGVTVRSQDPVSHPHADRLFVTVSGVERRVDRGLDLDNIEVRYDETARQVHIVSESIDSKSSVDVSTPLKFDLDIKTSGTGCVNIHKIECDSCTIETEKGNSILQSVKSYSIHVRARGGKVCLGTVHGNVDIQATEQSTVDIDKLQGSSINICTEDGQLKTKYLYAESSFLSSAAGDISLGNIHGATTIQTKRGNITVDSSDGCLTASTHQGAIDVCIGQIEKVALKSQEGCITVKVPPSLKASLQLSGTKVEVSPEIQLQAIKNASKDGHPTISAHMNQTNENGKWIEADTKIGTVSLHVQSWFQSLKLETL</sequence>
<gene>
    <name evidence="3" type="primary">FAM185A</name>
</gene>
<evidence type="ECO:0000259" key="1">
    <source>
        <dbReference type="Pfam" id="PF13349"/>
    </source>
</evidence>
<dbReference type="CTD" id="222234"/>
<proteinExistence type="predicted"/>
<dbReference type="PANTHER" id="PTHR34094">
    <property type="match status" value="1"/>
</dbReference>
<dbReference type="Proteomes" id="UP000515156">
    <property type="component" value="Chromosome 10"/>
</dbReference>
<dbReference type="PANTHER" id="PTHR34094:SF1">
    <property type="entry name" value="PROTEIN FAM185A"/>
    <property type="match status" value="1"/>
</dbReference>